<organism evidence="2 3">
    <name type="scientific">Trichophyton violaceum</name>
    <dbReference type="NCBI Taxonomy" id="34388"/>
    <lineage>
        <taxon>Eukaryota</taxon>
        <taxon>Fungi</taxon>
        <taxon>Dikarya</taxon>
        <taxon>Ascomycota</taxon>
        <taxon>Pezizomycotina</taxon>
        <taxon>Eurotiomycetes</taxon>
        <taxon>Eurotiomycetidae</taxon>
        <taxon>Onygenales</taxon>
        <taxon>Arthrodermataceae</taxon>
        <taxon>Trichophyton</taxon>
    </lineage>
</organism>
<evidence type="ECO:0000256" key="1">
    <source>
        <dbReference type="SAM" id="MobiDB-lite"/>
    </source>
</evidence>
<dbReference type="AlphaFoldDB" id="A0A178FRF1"/>
<keyword evidence="3" id="KW-1185">Reference proteome</keyword>
<comment type="caution">
    <text evidence="2">The sequence shown here is derived from an EMBL/GenBank/DDBJ whole genome shotgun (WGS) entry which is preliminary data.</text>
</comment>
<dbReference type="OrthoDB" id="4191831at2759"/>
<name>A0A178FRF1_TRIVO</name>
<feature type="compositionally biased region" description="Acidic residues" evidence="1">
    <location>
        <begin position="519"/>
        <end position="543"/>
    </location>
</feature>
<evidence type="ECO:0000313" key="3">
    <source>
        <dbReference type="Proteomes" id="UP000243519"/>
    </source>
</evidence>
<evidence type="ECO:0008006" key="4">
    <source>
        <dbReference type="Google" id="ProtNLM"/>
    </source>
</evidence>
<feature type="region of interest" description="Disordered" evidence="1">
    <location>
        <begin position="515"/>
        <end position="549"/>
    </location>
</feature>
<proteinExistence type="predicted"/>
<protein>
    <recommendedName>
        <fullName evidence="4">F-box domain-containing protein</fullName>
    </recommendedName>
</protein>
<sequence length="549" mass="63523">MIAEECDRKSLLSLSLVSTDFREPAQRALFRSIHETVERQSDVRALGRPGAINQYRTSWIQLLLRTILECPRFARYVRHVHTPVQDDWIPIPLYDDNKENIIQSRKRVVPRKFINLGLKRRDEKPFLQHNKTWNKIWRAALFQGNDEAMLAVALSQFDLLTSIDISPELFYYSQFIAPMLACLSSPIPGYNHFPRLQHVSLCIRDTRHHSGELGSASGKFAIMKYHNIRTLELSAHDSHMNIMRKDLFNTHRYLTTLRLKFCDLSISAVGDILNYTPALKVFECCLLREYSSNTHQAYNHQSLVPSEPDFGQLATDLRKVAGTLEELTIGVSWSSMGFYAYEEDPSWFRGIPVYSLRHLEHLSYLEIPVEILIGLRPWTGPLLSWTLPPNLESLVLIDTLPYPYREDYLQNYSVMPVMNQLKVYLTNKPPGIRKVTVKAYVTLELNQFHNCEHEVRKYMDIDEVRSLAVSLTDRGITLEIDFHWTEYDEVSTLWRATYSPKMSKEVSNLGLRYISVDTAADDDDDDDDDEEEEEEEEETESDTSESGSA</sequence>
<accession>A0A178FRF1</accession>
<evidence type="ECO:0000313" key="2">
    <source>
        <dbReference type="EMBL" id="OAL74668.1"/>
    </source>
</evidence>
<dbReference type="Proteomes" id="UP000243519">
    <property type="component" value="Unassembled WGS sequence"/>
</dbReference>
<dbReference type="EMBL" id="LHPN01000001">
    <property type="protein sequence ID" value="OAL74668.1"/>
    <property type="molecule type" value="Genomic_DNA"/>
</dbReference>
<reference evidence="2 3" key="1">
    <citation type="submission" date="2016-05" db="EMBL/GenBank/DDBJ databases">
        <title>Genome sequencing of Trichophyton violaceum CMCC(F)T3l isolated from hair.</title>
        <authorList>
            <person name="Zhan P."/>
            <person name="Tao Y."/>
            <person name="Liu W."/>
        </authorList>
    </citation>
    <scope>NUCLEOTIDE SEQUENCE [LARGE SCALE GENOMIC DNA]</scope>
    <source>
        <strain evidence="3">CMCC(F)T3l</strain>
    </source>
</reference>
<gene>
    <name evidence="2" type="ORF">A7D00_0262</name>
</gene>